<dbReference type="SUPFAM" id="SSF53335">
    <property type="entry name" value="S-adenosyl-L-methionine-dependent methyltransferases"/>
    <property type="match status" value="1"/>
</dbReference>
<dbReference type="eggNOG" id="COG2519">
    <property type="taxonomic scope" value="Bacteria"/>
</dbReference>
<proteinExistence type="predicted"/>
<evidence type="ECO:0000313" key="2">
    <source>
        <dbReference type="EMBL" id="AGA28445.1"/>
    </source>
</evidence>
<dbReference type="InterPro" id="IPR029063">
    <property type="entry name" value="SAM-dependent_MTases_sf"/>
</dbReference>
<dbReference type="HOGENOM" id="CLU_037990_16_1_0"/>
<dbReference type="Proteomes" id="UP000010798">
    <property type="component" value="Chromosome"/>
</dbReference>
<dbReference type="PANTHER" id="PTHR42912:SF93">
    <property type="entry name" value="N6-ADENOSINE-METHYLTRANSFERASE TMT1A"/>
    <property type="match status" value="1"/>
</dbReference>
<sequence length="192" mass="21067">MKGRESGMPDEAYWESFFNSSCVVEQLDCAESQRGLVEFGCGYGLFTIPAARLAKGPVLTYDIDPAMIAATEAKAKAAGLANVTVEQRDFIGDGTGLADDSVDYVMLFNILHVEDPVSLLNEARRILAPGGKVGIIHWRSDIETPRGPSLAIRPRPEQCRAWSEQAGLRFVRYEPLTCCSYHFGLIVEKPSP</sequence>
<keyword evidence="2" id="KW-0808">Transferase</keyword>
<evidence type="ECO:0000259" key="1">
    <source>
        <dbReference type="Pfam" id="PF13649"/>
    </source>
</evidence>
<dbReference type="CDD" id="cd02440">
    <property type="entry name" value="AdoMet_MTases"/>
    <property type="match status" value="1"/>
</dbReference>
<organism evidence="2 3">
    <name type="scientific">Singulisphaera acidiphila (strain ATCC BAA-1392 / DSM 18658 / VKM B-2454 / MOB10)</name>
    <dbReference type="NCBI Taxonomy" id="886293"/>
    <lineage>
        <taxon>Bacteria</taxon>
        <taxon>Pseudomonadati</taxon>
        <taxon>Planctomycetota</taxon>
        <taxon>Planctomycetia</taxon>
        <taxon>Isosphaerales</taxon>
        <taxon>Isosphaeraceae</taxon>
        <taxon>Singulisphaera</taxon>
    </lineage>
</organism>
<protein>
    <submittedName>
        <fullName evidence="2">Methyltransferase family protein</fullName>
    </submittedName>
</protein>
<dbReference type="KEGG" id="saci:Sinac_4244"/>
<dbReference type="OrthoDB" id="5522265at2"/>
<dbReference type="STRING" id="886293.Sinac_4244"/>
<keyword evidence="3" id="KW-1185">Reference proteome</keyword>
<reference evidence="2 3" key="1">
    <citation type="submission" date="2012-02" db="EMBL/GenBank/DDBJ databases">
        <title>Complete sequence of chromosome of Singulisphaera acidiphila DSM 18658.</title>
        <authorList>
            <consortium name="US DOE Joint Genome Institute (JGI-PGF)"/>
            <person name="Lucas S."/>
            <person name="Copeland A."/>
            <person name="Lapidus A."/>
            <person name="Glavina del Rio T."/>
            <person name="Dalin E."/>
            <person name="Tice H."/>
            <person name="Bruce D."/>
            <person name="Goodwin L."/>
            <person name="Pitluck S."/>
            <person name="Peters L."/>
            <person name="Ovchinnikova G."/>
            <person name="Chertkov O."/>
            <person name="Kyrpides N."/>
            <person name="Mavromatis K."/>
            <person name="Ivanova N."/>
            <person name="Brettin T."/>
            <person name="Detter J.C."/>
            <person name="Han C."/>
            <person name="Larimer F."/>
            <person name="Land M."/>
            <person name="Hauser L."/>
            <person name="Markowitz V."/>
            <person name="Cheng J.-F."/>
            <person name="Hugenholtz P."/>
            <person name="Woyke T."/>
            <person name="Wu D."/>
            <person name="Tindall B."/>
            <person name="Pomrenke H."/>
            <person name="Brambilla E."/>
            <person name="Klenk H.-P."/>
            <person name="Eisen J.A."/>
        </authorList>
    </citation>
    <scope>NUCLEOTIDE SEQUENCE [LARGE SCALE GENOMIC DNA]</scope>
    <source>
        <strain evidence="3">ATCC BAA-1392 / DSM 18658 / VKM B-2454 / MOB10</strain>
    </source>
</reference>
<dbReference type="GO" id="GO:0008168">
    <property type="term" value="F:methyltransferase activity"/>
    <property type="evidence" value="ECO:0007669"/>
    <property type="project" value="UniProtKB-KW"/>
</dbReference>
<name>L0DHX1_SINAD</name>
<accession>L0DHX1</accession>
<gene>
    <name evidence="2" type="ordered locus">Sinac_4244</name>
</gene>
<dbReference type="GO" id="GO:0032259">
    <property type="term" value="P:methylation"/>
    <property type="evidence" value="ECO:0007669"/>
    <property type="project" value="UniProtKB-KW"/>
</dbReference>
<keyword evidence="2" id="KW-0489">Methyltransferase</keyword>
<feature type="domain" description="Methyltransferase" evidence="1">
    <location>
        <begin position="37"/>
        <end position="131"/>
    </location>
</feature>
<dbReference type="RefSeq" id="WP_015247573.1">
    <property type="nucleotide sequence ID" value="NC_019892.1"/>
</dbReference>
<evidence type="ECO:0000313" key="3">
    <source>
        <dbReference type="Proteomes" id="UP000010798"/>
    </source>
</evidence>
<dbReference type="PANTHER" id="PTHR42912">
    <property type="entry name" value="METHYLTRANSFERASE"/>
    <property type="match status" value="1"/>
</dbReference>
<dbReference type="InterPro" id="IPR041698">
    <property type="entry name" value="Methyltransf_25"/>
</dbReference>
<dbReference type="InterPro" id="IPR050508">
    <property type="entry name" value="Methyltransf_Superfamily"/>
</dbReference>
<dbReference type="EMBL" id="CP003364">
    <property type="protein sequence ID" value="AGA28445.1"/>
    <property type="molecule type" value="Genomic_DNA"/>
</dbReference>
<dbReference type="Gene3D" id="3.40.50.150">
    <property type="entry name" value="Vaccinia Virus protein VP39"/>
    <property type="match status" value="1"/>
</dbReference>
<dbReference type="AlphaFoldDB" id="L0DHX1"/>
<dbReference type="Pfam" id="PF13649">
    <property type="entry name" value="Methyltransf_25"/>
    <property type="match status" value="1"/>
</dbReference>